<dbReference type="RefSeq" id="WP_231647617.1">
    <property type="nucleotide sequence ID" value="NZ_BDCX01000019.1"/>
</dbReference>
<reference evidence="2 3" key="1">
    <citation type="journal article" date="2016" name="Genome Announc.">
        <title>Draft Genome Sequence of Planomonospora sphaerica JCM9374, a Rare Actinomycete.</title>
        <authorList>
            <person name="Dohra H."/>
            <person name="Suzuki T."/>
            <person name="Inoue Y."/>
            <person name="Kodani S."/>
        </authorList>
    </citation>
    <scope>NUCLEOTIDE SEQUENCE [LARGE SCALE GENOMIC DNA]</scope>
    <source>
        <strain evidence="2 3">JCM 9374</strain>
    </source>
</reference>
<keyword evidence="3" id="KW-1185">Reference proteome</keyword>
<reference evidence="3" key="2">
    <citation type="submission" date="2016-04" db="EMBL/GenBank/DDBJ databases">
        <title>Planomonospora sphaerica JCM9374 whole genome shotgun sequence.</title>
        <authorList>
            <person name="Suzuki T."/>
            <person name="Dohra H."/>
            <person name="Kodani S."/>
        </authorList>
    </citation>
    <scope>NUCLEOTIDE SEQUENCE [LARGE SCALE GENOMIC DNA]</scope>
    <source>
        <strain evidence="3">JCM 9374</strain>
    </source>
</reference>
<evidence type="ECO:0000313" key="3">
    <source>
        <dbReference type="Proteomes" id="UP000077701"/>
    </source>
</evidence>
<evidence type="ECO:0000259" key="1">
    <source>
        <dbReference type="Pfam" id="PF14062"/>
    </source>
</evidence>
<dbReference type="Proteomes" id="UP000077701">
    <property type="component" value="Unassembled WGS sequence"/>
</dbReference>
<name>A0A171DNZ2_9ACTN</name>
<dbReference type="Pfam" id="PF14062">
    <property type="entry name" value="DUF4253"/>
    <property type="match status" value="1"/>
</dbReference>
<dbReference type="EMBL" id="BDCX01000019">
    <property type="protein sequence ID" value="GAT70778.1"/>
    <property type="molecule type" value="Genomic_DNA"/>
</dbReference>
<dbReference type="InterPro" id="IPR025349">
    <property type="entry name" value="DUF4253"/>
</dbReference>
<organism evidence="2 3">
    <name type="scientific">Planomonospora sphaerica</name>
    <dbReference type="NCBI Taxonomy" id="161355"/>
    <lineage>
        <taxon>Bacteria</taxon>
        <taxon>Bacillati</taxon>
        <taxon>Actinomycetota</taxon>
        <taxon>Actinomycetes</taxon>
        <taxon>Streptosporangiales</taxon>
        <taxon>Streptosporangiaceae</taxon>
        <taxon>Planomonospora</taxon>
    </lineage>
</organism>
<gene>
    <name evidence="2" type="ORF">PS9374_06465</name>
</gene>
<proteinExistence type="predicted"/>
<comment type="caution">
    <text evidence="2">The sequence shown here is derived from an EMBL/GenBank/DDBJ whole genome shotgun (WGS) entry which is preliminary data.</text>
</comment>
<protein>
    <recommendedName>
        <fullName evidence="1">DUF4253 domain-containing protein</fullName>
    </recommendedName>
</protein>
<sequence>MRVATGRQNWGVVGIGTVEMGDCERERLPPLLGQLFADGGEGRTLAVELPTGDLVWPDPGYTSLLTTSYHQPAFWLSDTVVSAELWTRLRAEHPHSGLWPVLLEDTVQPWTAGQIAPDAPAEIDNYNTAAFMAEVWADWIEKAHPGQLEILDPFGPRCPGPAGPGTPMADPDVVADWYAGLVAERRTPLGLVAVDRGADALAAMGWQGALNHNEWMVPLAAVVRSWEDRFGARVVGMGFNTLDLSVAAPPVTREHALHLAAEHWTFCPDSIVQGAGTLIDYAEQIMGRNAWSFWWD</sequence>
<dbReference type="AlphaFoldDB" id="A0A171DNZ2"/>
<accession>A0A171DNZ2</accession>
<feature type="domain" description="DUF4253" evidence="1">
    <location>
        <begin position="189"/>
        <end position="296"/>
    </location>
</feature>
<evidence type="ECO:0000313" key="2">
    <source>
        <dbReference type="EMBL" id="GAT70778.1"/>
    </source>
</evidence>
<dbReference type="STRING" id="161355.PS9374_06465"/>